<organism evidence="2 3">
    <name type="scientific">Cuscuta europaea</name>
    <name type="common">European dodder</name>
    <dbReference type="NCBI Taxonomy" id="41803"/>
    <lineage>
        <taxon>Eukaryota</taxon>
        <taxon>Viridiplantae</taxon>
        <taxon>Streptophyta</taxon>
        <taxon>Embryophyta</taxon>
        <taxon>Tracheophyta</taxon>
        <taxon>Spermatophyta</taxon>
        <taxon>Magnoliopsida</taxon>
        <taxon>eudicotyledons</taxon>
        <taxon>Gunneridae</taxon>
        <taxon>Pentapetalae</taxon>
        <taxon>asterids</taxon>
        <taxon>lamiids</taxon>
        <taxon>Solanales</taxon>
        <taxon>Convolvulaceae</taxon>
        <taxon>Cuscuteae</taxon>
        <taxon>Cuscuta</taxon>
        <taxon>Cuscuta subgen. Cuscuta</taxon>
    </lineage>
</organism>
<sequence length="201" mass="23313">MLHCAYMFKDVFPIYQRKEPSYTSCPSKEGWEKVEKILNIVVVFSNLNNKISGSEYPMSNLFLVGVCKIKQRLDNRGSDESAFVKDMVDQMKKKFDKYCGECNLLMSIVVVALDFCFPRIYRESEVDLNIENVKRALLELYNEYVTMEKSSTLGKRTFISSQSSSIMNSSASDFDELHAYVKEVETIRPNRTDLDMYFEDV</sequence>
<evidence type="ECO:0000259" key="1">
    <source>
        <dbReference type="Pfam" id="PF14372"/>
    </source>
</evidence>
<dbReference type="OrthoDB" id="1305095at2759"/>
<feature type="domain" description="hAT-like transposase RNase-H fold" evidence="1">
    <location>
        <begin position="52"/>
        <end position="144"/>
    </location>
</feature>
<protein>
    <recommendedName>
        <fullName evidence="1">hAT-like transposase RNase-H fold domain-containing protein</fullName>
    </recommendedName>
</protein>
<dbReference type="InterPro" id="IPR012337">
    <property type="entry name" value="RNaseH-like_sf"/>
</dbReference>
<dbReference type="AlphaFoldDB" id="A0A9P1EMR0"/>
<dbReference type="SUPFAM" id="SSF53098">
    <property type="entry name" value="Ribonuclease H-like"/>
    <property type="match status" value="1"/>
</dbReference>
<proteinExistence type="predicted"/>
<reference evidence="2" key="1">
    <citation type="submission" date="2022-07" db="EMBL/GenBank/DDBJ databases">
        <authorList>
            <person name="Macas J."/>
            <person name="Novak P."/>
            <person name="Neumann P."/>
        </authorList>
    </citation>
    <scope>NUCLEOTIDE SEQUENCE</scope>
</reference>
<dbReference type="PANTHER" id="PTHR23272">
    <property type="entry name" value="BED FINGER-RELATED"/>
    <property type="match status" value="1"/>
</dbReference>
<dbReference type="EMBL" id="CAMAPE010000077">
    <property type="protein sequence ID" value="CAH9118461.1"/>
    <property type="molecule type" value="Genomic_DNA"/>
</dbReference>
<dbReference type="InterPro" id="IPR025525">
    <property type="entry name" value="hAT-like_transposase_RNase-H"/>
</dbReference>
<comment type="caution">
    <text evidence="2">The sequence shown here is derived from an EMBL/GenBank/DDBJ whole genome shotgun (WGS) entry which is preliminary data.</text>
</comment>
<name>A0A9P1EMR0_CUSEU</name>
<evidence type="ECO:0000313" key="3">
    <source>
        <dbReference type="Proteomes" id="UP001152484"/>
    </source>
</evidence>
<keyword evidence="3" id="KW-1185">Reference proteome</keyword>
<accession>A0A9P1EMR0</accession>
<dbReference type="PANTHER" id="PTHR23272:SF183">
    <property type="entry name" value="ZINC FINGER BED DOMAIN-CONTAINING PROTEIN RICESLEEPER 1-LIKE"/>
    <property type="match status" value="1"/>
</dbReference>
<dbReference type="Pfam" id="PF14372">
    <property type="entry name" value="hAT-like_RNase-H"/>
    <property type="match status" value="1"/>
</dbReference>
<dbReference type="GO" id="GO:0003677">
    <property type="term" value="F:DNA binding"/>
    <property type="evidence" value="ECO:0007669"/>
    <property type="project" value="InterPro"/>
</dbReference>
<dbReference type="Proteomes" id="UP001152484">
    <property type="component" value="Unassembled WGS sequence"/>
</dbReference>
<gene>
    <name evidence="2" type="ORF">CEURO_LOCUS21922</name>
</gene>
<evidence type="ECO:0000313" key="2">
    <source>
        <dbReference type="EMBL" id="CAH9118461.1"/>
    </source>
</evidence>